<sequence>MFLNLTRHSLHRQAVTTGFYELSGGSQQTHCSYFPTTMTPDLPVEIWLYIVSMLPRDHIRKLVGINRMLFSLAMDEIYREVRYIDNNQVMRKTFHQLKYPTIARRVQRVYIRPGFFPEMEIFTKAKLSYLGRLRLKVFRLGRKASSPQPTLDPQEDALIAAGHGLANCTAVEELTIALHDLHPPPSFASFLKTIWVLLAPNLRRLTIDATLPKFALLLNPALLQAFPNLTDLHISIAFSRLSPKRQRDPRVILPFANAVSGTILHLKISSSEVVDFGDLFYGLTCFPNLQKLGVYIPLNSPPSKVHPALGQFIQLHTKSLQDLTVVPLDAMMLQDALRYRAWVMELICGLDFPLLRSLHIGLLMGYMFNITTVPPFSSIRLPQLVSLTLVDAYLPRGDIEAIFNGTFNGNCLESLRIGVEKLSSRILLILAERLPHLTSLDMTFRRRSGEPFLIQDAYDSYDVSPRHDTLPYIDPPQLEFERRMSGCDLKNWKVRNLKLSRVRWSSCALPHYDLRTMETVARCLSFPVIYGVRNYCACTNKHSQGVLWS</sequence>
<comment type="caution">
    <text evidence="1">The sequence shown here is derived from an EMBL/GenBank/DDBJ whole genome shotgun (WGS) entry which is preliminary data.</text>
</comment>
<gene>
    <name evidence="1" type="ORF">BDZ94DRAFT_1248515</name>
</gene>
<dbReference type="EMBL" id="MU150236">
    <property type="protein sequence ID" value="KAF9467601.1"/>
    <property type="molecule type" value="Genomic_DNA"/>
</dbReference>
<dbReference type="Gene3D" id="3.80.10.10">
    <property type="entry name" value="Ribonuclease Inhibitor"/>
    <property type="match status" value="1"/>
</dbReference>
<evidence type="ECO:0008006" key="3">
    <source>
        <dbReference type="Google" id="ProtNLM"/>
    </source>
</evidence>
<organism evidence="1 2">
    <name type="scientific">Collybia nuda</name>
    <dbReference type="NCBI Taxonomy" id="64659"/>
    <lineage>
        <taxon>Eukaryota</taxon>
        <taxon>Fungi</taxon>
        <taxon>Dikarya</taxon>
        <taxon>Basidiomycota</taxon>
        <taxon>Agaricomycotina</taxon>
        <taxon>Agaricomycetes</taxon>
        <taxon>Agaricomycetidae</taxon>
        <taxon>Agaricales</taxon>
        <taxon>Tricholomatineae</taxon>
        <taxon>Clitocybaceae</taxon>
        <taxon>Collybia</taxon>
    </lineage>
</organism>
<dbReference type="InterPro" id="IPR032675">
    <property type="entry name" value="LRR_dom_sf"/>
</dbReference>
<evidence type="ECO:0000313" key="2">
    <source>
        <dbReference type="Proteomes" id="UP000807353"/>
    </source>
</evidence>
<proteinExistence type="predicted"/>
<protein>
    <recommendedName>
        <fullName evidence="3">F-box domain-containing protein</fullName>
    </recommendedName>
</protein>
<keyword evidence="2" id="KW-1185">Reference proteome</keyword>
<name>A0A9P6CIG5_9AGAR</name>
<reference evidence="1" key="1">
    <citation type="submission" date="2020-11" db="EMBL/GenBank/DDBJ databases">
        <authorList>
            <consortium name="DOE Joint Genome Institute"/>
            <person name="Ahrendt S."/>
            <person name="Riley R."/>
            <person name="Andreopoulos W."/>
            <person name="Labutti K."/>
            <person name="Pangilinan J."/>
            <person name="Ruiz-Duenas F.J."/>
            <person name="Barrasa J.M."/>
            <person name="Sanchez-Garcia M."/>
            <person name="Camarero S."/>
            <person name="Miyauchi S."/>
            <person name="Serrano A."/>
            <person name="Linde D."/>
            <person name="Babiker R."/>
            <person name="Drula E."/>
            <person name="Ayuso-Fernandez I."/>
            <person name="Pacheco R."/>
            <person name="Padilla G."/>
            <person name="Ferreira P."/>
            <person name="Barriuso J."/>
            <person name="Kellner H."/>
            <person name="Castanera R."/>
            <person name="Alfaro M."/>
            <person name="Ramirez L."/>
            <person name="Pisabarro A.G."/>
            <person name="Kuo A."/>
            <person name="Tritt A."/>
            <person name="Lipzen A."/>
            <person name="He G."/>
            <person name="Yan M."/>
            <person name="Ng V."/>
            <person name="Cullen D."/>
            <person name="Martin F."/>
            <person name="Rosso M.-N."/>
            <person name="Henrissat B."/>
            <person name="Hibbett D."/>
            <person name="Martinez A.T."/>
            <person name="Grigoriev I.V."/>
        </authorList>
    </citation>
    <scope>NUCLEOTIDE SEQUENCE</scope>
    <source>
        <strain evidence="1">CBS 247.69</strain>
    </source>
</reference>
<accession>A0A9P6CIG5</accession>
<dbReference type="Proteomes" id="UP000807353">
    <property type="component" value="Unassembled WGS sequence"/>
</dbReference>
<dbReference type="SUPFAM" id="SSF52047">
    <property type="entry name" value="RNI-like"/>
    <property type="match status" value="1"/>
</dbReference>
<dbReference type="OrthoDB" id="3049838at2759"/>
<evidence type="ECO:0000313" key="1">
    <source>
        <dbReference type="EMBL" id="KAF9467601.1"/>
    </source>
</evidence>
<dbReference type="AlphaFoldDB" id="A0A9P6CIG5"/>